<name>A0A5C1A6H0_9BACT</name>
<dbReference type="GO" id="GO:0015562">
    <property type="term" value="F:efflux transmembrane transporter activity"/>
    <property type="evidence" value="ECO:0007669"/>
    <property type="project" value="TreeGrafter"/>
</dbReference>
<dbReference type="Gene3D" id="2.40.30.170">
    <property type="match status" value="1"/>
</dbReference>
<dbReference type="Gene3D" id="1.10.287.470">
    <property type="entry name" value="Helix hairpin bin"/>
    <property type="match status" value="1"/>
</dbReference>
<dbReference type="InterPro" id="IPR006143">
    <property type="entry name" value="RND_pump_MFP"/>
</dbReference>
<protein>
    <submittedName>
        <fullName evidence="2">Efflux RND transporter periplasmic adaptor subunit</fullName>
    </submittedName>
</protein>
<dbReference type="EMBL" id="CP042425">
    <property type="protein sequence ID" value="QEL13817.1"/>
    <property type="molecule type" value="Genomic_DNA"/>
</dbReference>
<reference evidence="3" key="1">
    <citation type="submission" date="2019-08" db="EMBL/GenBank/DDBJ databases">
        <title>Limnoglobus roseus gen. nov., sp. nov., a novel freshwater planctomycete with a giant genome from the family Gemmataceae.</title>
        <authorList>
            <person name="Kulichevskaya I.S."/>
            <person name="Naumoff D.G."/>
            <person name="Miroshnikov K."/>
            <person name="Ivanova A."/>
            <person name="Philippov D.A."/>
            <person name="Hakobyan A."/>
            <person name="Rijpstra I.C."/>
            <person name="Sinninghe Damste J.S."/>
            <person name="Liesack W."/>
            <person name="Dedysh S.N."/>
        </authorList>
    </citation>
    <scope>NUCLEOTIDE SEQUENCE [LARGE SCALE GENOMIC DNA]</scope>
    <source>
        <strain evidence="3">PX52</strain>
    </source>
</reference>
<dbReference type="PROSITE" id="PS51257">
    <property type="entry name" value="PROKAR_LIPOPROTEIN"/>
    <property type="match status" value="1"/>
</dbReference>
<dbReference type="SUPFAM" id="SSF111369">
    <property type="entry name" value="HlyD-like secretion proteins"/>
    <property type="match status" value="1"/>
</dbReference>
<sequence length="422" mass="45800">MFRRGSLVVLLALTAGCGKKGLPSATVGNQTPVSKVNLRRPVELTRAEQRIIVSNVEQVGSLEARQTTEIAAGVTGVVDAVLFDEGAVVSPDDKKPLVQIDQEKYLTTYESAVSAEAAAKANYDRAKDVADRAKGPGGAFSQAEQRQTDEMMKQAEAQFYVAKSNLKLAKHNLVRSQVPAPYRGQMNQKKITPGSYVKEDTIIGTIADLSEIRVVGYVPESVAPLIRERTEQRAKVVAARSLAVALGSPGGWGGITTRLLVESNQLPSGYDPEFSVPSLPRRNFRATIFYMSTVADPTTHMFECKARIDGTDPHFAALKPGFTARIRFPYESTPDAVVVPEESVRATERGFLVFVVEKRAGKDGPEWVAKSRRIEPGARSPGWVEVKAGLSPGEWLVQRGAEALDDGVPVRVPDEQVKAMAK</sequence>
<proteinExistence type="inferred from homology"/>
<organism evidence="2 3">
    <name type="scientific">Limnoglobus roseus</name>
    <dbReference type="NCBI Taxonomy" id="2598579"/>
    <lineage>
        <taxon>Bacteria</taxon>
        <taxon>Pseudomonadati</taxon>
        <taxon>Planctomycetota</taxon>
        <taxon>Planctomycetia</taxon>
        <taxon>Gemmatales</taxon>
        <taxon>Gemmataceae</taxon>
        <taxon>Limnoglobus</taxon>
    </lineage>
</organism>
<comment type="similarity">
    <text evidence="1">Belongs to the membrane fusion protein (MFP) (TC 8.A.1) family.</text>
</comment>
<keyword evidence="3" id="KW-1185">Reference proteome</keyword>
<dbReference type="KEGG" id="lrs:PX52LOC_00675"/>
<dbReference type="PANTHER" id="PTHR30469">
    <property type="entry name" value="MULTIDRUG RESISTANCE PROTEIN MDTA"/>
    <property type="match status" value="1"/>
</dbReference>
<dbReference type="NCBIfam" id="TIGR01730">
    <property type="entry name" value="RND_mfp"/>
    <property type="match status" value="1"/>
</dbReference>
<dbReference type="Proteomes" id="UP000324974">
    <property type="component" value="Chromosome"/>
</dbReference>
<evidence type="ECO:0000313" key="3">
    <source>
        <dbReference type="Proteomes" id="UP000324974"/>
    </source>
</evidence>
<dbReference type="GO" id="GO:1990281">
    <property type="term" value="C:efflux pump complex"/>
    <property type="evidence" value="ECO:0007669"/>
    <property type="project" value="TreeGrafter"/>
</dbReference>
<dbReference type="AlphaFoldDB" id="A0A5C1A6H0"/>
<gene>
    <name evidence="2" type="ORF">PX52LOC_00675</name>
</gene>
<accession>A0A5C1A6H0</accession>
<dbReference type="Gene3D" id="2.40.420.20">
    <property type="match status" value="1"/>
</dbReference>
<dbReference type="RefSeq" id="WP_168218784.1">
    <property type="nucleotide sequence ID" value="NZ_CP042425.1"/>
</dbReference>
<evidence type="ECO:0000313" key="2">
    <source>
        <dbReference type="EMBL" id="QEL13817.1"/>
    </source>
</evidence>
<evidence type="ECO:0000256" key="1">
    <source>
        <dbReference type="ARBA" id="ARBA00009477"/>
    </source>
</evidence>
<dbReference type="Gene3D" id="2.40.50.100">
    <property type="match status" value="1"/>
</dbReference>